<organism evidence="1">
    <name type="scientific">candidate division WOR-3 bacterium</name>
    <dbReference type="NCBI Taxonomy" id="2052148"/>
    <lineage>
        <taxon>Bacteria</taxon>
        <taxon>Bacteria division WOR-3</taxon>
    </lineage>
</organism>
<accession>A0A7V3ZZ65</accession>
<evidence type="ECO:0008006" key="2">
    <source>
        <dbReference type="Google" id="ProtNLM"/>
    </source>
</evidence>
<name>A0A7V3ZZ65_UNCW3</name>
<dbReference type="EMBL" id="DTDJ01000046">
    <property type="protein sequence ID" value="HGL18111.1"/>
    <property type="molecule type" value="Genomic_DNA"/>
</dbReference>
<gene>
    <name evidence="1" type="ORF">ENU66_07275</name>
</gene>
<sequence length="301" mass="34599">MFNVILFIVLFAYKGEELLELRIHSDYQFANKNLLVMLSVPLGSEEITLYSYNTDKNSLDSAKIPIGRAPEEISFYGLNSIVCDENLVYIYDKHGRKINYYDLKGNYIGQFLLTKSPYYMTGNSHNLILLGPRYIIHINTKSKQMQIREVNYKDFSPVDIWIGTAYEDTAVFIEATKMVLLKFSLKGGEFIGAYSVKGKNEWCAKTVEKKYESGAIGIAVVSSFANIIKYKNYYVLQRRDLEEDEKSVLLFVDDKTFTIKRVVKFPRTAILISYCPLKDEFLIINENGRLAKLTPTKLGIR</sequence>
<reference evidence="1" key="1">
    <citation type="journal article" date="2020" name="mSystems">
        <title>Genome- and Community-Level Interaction Insights into Carbon Utilization and Element Cycling Functions of Hydrothermarchaeota in Hydrothermal Sediment.</title>
        <authorList>
            <person name="Zhou Z."/>
            <person name="Liu Y."/>
            <person name="Xu W."/>
            <person name="Pan J."/>
            <person name="Luo Z.H."/>
            <person name="Li M."/>
        </authorList>
    </citation>
    <scope>NUCLEOTIDE SEQUENCE [LARGE SCALE GENOMIC DNA]</scope>
    <source>
        <strain evidence="1">SpSt-69</strain>
    </source>
</reference>
<comment type="caution">
    <text evidence="1">The sequence shown here is derived from an EMBL/GenBank/DDBJ whole genome shotgun (WGS) entry which is preliminary data.</text>
</comment>
<proteinExistence type="predicted"/>
<dbReference type="AlphaFoldDB" id="A0A7V3ZZ65"/>
<evidence type="ECO:0000313" key="1">
    <source>
        <dbReference type="EMBL" id="HGL18111.1"/>
    </source>
</evidence>
<protein>
    <recommendedName>
        <fullName evidence="2">6-bladed beta-propeller</fullName>
    </recommendedName>
</protein>